<evidence type="ECO:0000256" key="5">
    <source>
        <dbReference type="SAM" id="Phobius"/>
    </source>
</evidence>
<reference evidence="7" key="1">
    <citation type="submission" date="2018-03" db="EMBL/GenBank/DDBJ databases">
        <title>The relapsing fever spirochete Borrelia turicatae persists in the highly oxidative environment of its soft-bodied tick vector.</title>
        <authorList>
            <person name="Bourret T.J."/>
            <person name="Boyle W.K."/>
            <person name="Valenzuela J.G."/>
            <person name="Oliveira F."/>
            <person name="Lopez J.E."/>
        </authorList>
    </citation>
    <scope>NUCLEOTIDE SEQUENCE</scope>
    <source>
        <strain evidence="7">Kansas strain/isolate</strain>
        <tissue evidence="7">Salivary glands</tissue>
    </source>
</reference>
<keyword evidence="2 5" id="KW-0812">Transmembrane</keyword>
<feature type="domain" description="Major facilitator superfamily (MFS) profile" evidence="6">
    <location>
        <begin position="94"/>
        <end position="505"/>
    </location>
</feature>
<feature type="transmembrane region" description="Helical" evidence="5">
    <location>
        <begin position="133"/>
        <end position="152"/>
    </location>
</feature>
<feature type="transmembrane region" description="Helical" evidence="5">
    <location>
        <begin position="363"/>
        <end position="384"/>
    </location>
</feature>
<keyword evidence="4 5" id="KW-0472">Membrane</keyword>
<dbReference type="InterPro" id="IPR036259">
    <property type="entry name" value="MFS_trans_sf"/>
</dbReference>
<dbReference type="GO" id="GO:0022857">
    <property type="term" value="F:transmembrane transporter activity"/>
    <property type="evidence" value="ECO:0007669"/>
    <property type="project" value="InterPro"/>
</dbReference>
<evidence type="ECO:0000256" key="2">
    <source>
        <dbReference type="ARBA" id="ARBA00022692"/>
    </source>
</evidence>
<dbReference type="CDD" id="cd17317">
    <property type="entry name" value="MFS_SLC22"/>
    <property type="match status" value="1"/>
</dbReference>
<protein>
    <submittedName>
        <fullName evidence="7">Putative organic cation/carnitine transporter</fullName>
    </submittedName>
</protein>
<feature type="transmembrane region" description="Helical" evidence="5">
    <location>
        <begin position="251"/>
        <end position="269"/>
    </location>
</feature>
<feature type="transmembrane region" description="Helical" evidence="5">
    <location>
        <begin position="164"/>
        <end position="182"/>
    </location>
</feature>
<feature type="transmembrane region" description="Helical" evidence="5">
    <location>
        <begin position="396"/>
        <end position="414"/>
    </location>
</feature>
<sequence>MDIDEVFEHIGPFGKYQFYVYALGWVPSILAGVHQLANVFLTATPHHRCYVNGCDSKSSSYDNASWISFALPEQPPGKLQCYANDRVNSTGNDTCLPSDFVNSTHQCDRWVWDQSEFHSTVVSEFNLVCNDGWLASLSQSVLMVGVLVAALLVGNLTDKYGRRLAFLIIPPLYLASTLATAFSQNYATFVVLRFLSAFCSSAVFQTSYVLCIEFVASSHRLWGVQLYQLAFSIGESFLAVTAFCIRDWRMLAVVLSVPVTIMLPFYWLLPESLSWCLANNRHSEAMRIMKKVARWNGRSLPEDFVIQPSSPSSEKREQSSICDLFRTPRMSFRSVNLSFNWLVNSLVYYGLSLSAGSLAGDTYVNFAAMSLVEIPAVLLCTTALHWVGRRKVLSTLLLLAGTFCTVVAVLPGHMPVLKTSLATMGKSSIAGSFALIYMYSAEIYPTSLRNTGIGLGSMAARIGSIAAPFVASDLGKLHPRLPMVVFGGMSLLAGLLTLALPETRGMKLPQTLEDAEKLGTSSPSVSEENVCLINEAGDTGMSSAT</sequence>
<evidence type="ECO:0000256" key="3">
    <source>
        <dbReference type="ARBA" id="ARBA00022989"/>
    </source>
</evidence>
<accession>A0A2R5L514</accession>
<proteinExistence type="predicted"/>
<feature type="transmembrane region" description="Helical" evidence="5">
    <location>
        <begin position="194"/>
        <end position="214"/>
    </location>
</feature>
<organism evidence="7">
    <name type="scientific">Ornithodoros turicata</name>
    <dbReference type="NCBI Taxonomy" id="34597"/>
    <lineage>
        <taxon>Eukaryota</taxon>
        <taxon>Metazoa</taxon>
        <taxon>Ecdysozoa</taxon>
        <taxon>Arthropoda</taxon>
        <taxon>Chelicerata</taxon>
        <taxon>Arachnida</taxon>
        <taxon>Acari</taxon>
        <taxon>Parasitiformes</taxon>
        <taxon>Ixodida</taxon>
        <taxon>Ixodoidea</taxon>
        <taxon>Argasidae</taxon>
        <taxon>Ornithodorinae</taxon>
        <taxon>Ornithodoros</taxon>
    </lineage>
</organism>
<keyword evidence="3 5" id="KW-1133">Transmembrane helix</keyword>
<name>A0A2R5L514_9ACAR</name>
<dbReference type="AlphaFoldDB" id="A0A2R5L514"/>
<evidence type="ECO:0000256" key="4">
    <source>
        <dbReference type="ARBA" id="ARBA00023136"/>
    </source>
</evidence>
<dbReference type="EMBL" id="GGLE01000439">
    <property type="protein sequence ID" value="MBY04565.1"/>
    <property type="molecule type" value="Transcribed_RNA"/>
</dbReference>
<feature type="transmembrane region" description="Helical" evidence="5">
    <location>
        <begin position="226"/>
        <end position="245"/>
    </location>
</feature>
<evidence type="ECO:0000313" key="7">
    <source>
        <dbReference type="EMBL" id="MBY04565.1"/>
    </source>
</evidence>
<dbReference type="Pfam" id="PF00083">
    <property type="entry name" value="Sugar_tr"/>
    <property type="match status" value="1"/>
</dbReference>
<dbReference type="PANTHER" id="PTHR24064">
    <property type="entry name" value="SOLUTE CARRIER FAMILY 22 MEMBER"/>
    <property type="match status" value="1"/>
</dbReference>
<dbReference type="InterPro" id="IPR005828">
    <property type="entry name" value="MFS_sugar_transport-like"/>
</dbReference>
<comment type="subcellular location">
    <subcellularLocation>
        <location evidence="1">Membrane</location>
        <topology evidence="1">Multi-pass membrane protein</topology>
    </subcellularLocation>
</comment>
<dbReference type="InterPro" id="IPR020846">
    <property type="entry name" value="MFS_dom"/>
</dbReference>
<evidence type="ECO:0000259" key="6">
    <source>
        <dbReference type="PROSITE" id="PS50850"/>
    </source>
</evidence>
<feature type="transmembrane region" description="Helical" evidence="5">
    <location>
        <begin position="483"/>
        <end position="500"/>
    </location>
</feature>
<dbReference type="PROSITE" id="PS50850">
    <property type="entry name" value="MFS"/>
    <property type="match status" value="1"/>
</dbReference>
<dbReference type="GO" id="GO:0016020">
    <property type="term" value="C:membrane"/>
    <property type="evidence" value="ECO:0007669"/>
    <property type="project" value="UniProtKB-SubCell"/>
</dbReference>
<dbReference type="Gene3D" id="1.20.1250.20">
    <property type="entry name" value="MFS general substrate transporter like domains"/>
    <property type="match status" value="1"/>
</dbReference>
<evidence type="ECO:0000256" key="1">
    <source>
        <dbReference type="ARBA" id="ARBA00004141"/>
    </source>
</evidence>
<dbReference type="SUPFAM" id="SSF103473">
    <property type="entry name" value="MFS general substrate transporter"/>
    <property type="match status" value="1"/>
</dbReference>